<organism evidence="12 13">
    <name type="scientific">Spirulina subsalsa FACHB-351</name>
    <dbReference type="NCBI Taxonomy" id="234711"/>
    <lineage>
        <taxon>Bacteria</taxon>
        <taxon>Bacillati</taxon>
        <taxon>Cyanobacteriota</taxon>
        <taxon>Cyanophyceae</taxon>
        <taxon>Spirulinales</taxon>
        <taxon>Spirulinaceae</taxon>
        <taxon>Spirulina</taxon>
    </lineage>
</organism>
<dbReference type="NCBIfam" id="TIGR01494">
    <property type="entry name" value="ATPase_P-type"/>
    <property type="match status" value="1"/>
</dbReference>
<accession>A0ABT3KZI1</accession>
<dbReference type="InterPro" id="IPR023299">
    <property type="entry name" value="ATPase_P-typ_cyto_dom_N"/>
</dbReference>
<feature type="transmembrane region" description="Helical" evidence="10">
    <location>
        <begin position="739"/>
        <end position="758"/>
    </location>
</feature>
<protein>
    <submittedName>
        <fullName evidence="12">Heavy metal translocating P-type ATPase</fullName>
    </submittedName>
</protein>
<dbReference type="Gene3D" id="3.40.50.1000">
    <property type="entry name" value="HAD superfamily/HAD-like"/>
    <property type="match status" value="1"/>
</dbReference>
<keyword evidence="10" id="KW-1003">Cell membrane</keyword>
<evidence type="ECO:0000256" key="6">
    <source>
        <dbReference type="ARBA" id="ARBA00022840"/>
    </source>
</evidence>
<keyword evidence="7" id="KW-1278">Translocase</keyword>
<dbReference type="InterPro" id="IPR036412">
    <property type="entry name" value="HAD-like_sf"/>
</dbReference>
<gene>
    <name evidence="12" type="ORF">K4A83_00055</name>
</gene>
<dbReference type="InterPro" id="IPR008250">
    <property type="entry name" value="ATPase_P-typ_transduc_dom_A_sf"/>
</dbReference>
<evidence type="ECO:0000256" key="4">
    <source>
        <dbReference type="ARBA" id="ARBA00022723"/>
    </source>
</evidence>
<dbReference type="InterPro" id="IPR027256">
    <property type="entry name" value="P-typ_ATPase_IB"/>
</dbReference>
<dbReference type="CDD" id="cd00371">
    <property type="entry name" value="HMA"/>
    <property type="match status" value="1"/>
</dbReference>
<reference evidence="12 13" key="1">
    <citation type="submission" date="2021-08" db="EMBL/GenBank/DDBJ databases">
        <title>Draft genome sequence of Spirulina subsalsa with high tolerance to salinity and hype-accumulation of phycocyanin.</title>
        <authorList>
            <person name="Pei H."/>
            <person name="Jiang L."/>
        </authorList>
    </citation>
    <scope>NUCLEOTIDE SEQUENCE [LARGE SCALE GENOMIC DNA]</scope>
    <source>
        <strain evidence="12 13">FACHB-351</strain>
    </source>
</reference>
<dbReference type="Pfam" id="PF00122">
    <property type="entry name" value="E1-E2_ATPase"/>
    <property type="match status" value="1"/>
</dbReference>
<dbReference type="Pfam" id="PF00403">
    <property type="entry name" value="HMA"/>
    <property type="match status" value="1"/>
</dbReference>
<evidence type="ECO:0000313" key="13">
    <source>
        <dbReference type="Proteomes" id="UP001526426"/>
    </source>
</evidence>
<dbReference type="SFLD" id="SFLDF00027">
    <property type="entry name" value="p-type_atpase"/>
    <property type="match status" value="1"/>
</dbReference>
<dbReference type="InterPro" id="IPR023214">
    <property type="entry name" value="HAD_sf"/>
</dbReference>
<evidence type="ECO:0000256" key="1">
    <source>
        <dbReference type="ARBA" id="ARBA00004127"/>
    </source>
</evidence>
<dbReference type="PROSITE" id="PS50846">
    <property type="entry name" value="HMA_2"/>
    <property type="match status" value="1"/>
</dbReference>
<dbReference type="RefSeq" id="WP_265262321.1">
    <property type="nucleotide sequence ID" value="NZ_JAIHOM010000001.1"/>
</dbReference>
<evidence type="ECO:0000256" key="3">
    <source>
        <dbReference type="ARBA" id="ARBA00022692"/>
    </source>
</evidence>
<dbReference type="SFLD" id="SFLDS00003">
    <property type="entry name" value="Haloacid_Dehalogenase"/>
    <property type="match status" value="1"/>
</dbReference>
<dbReference type="PRINTS" id="PR00943">
    <property type="entry name" value="CUATPASE"/>
</dbReference>
<evidence type="ECO:0000256" key="2">
    <source>
        <dbReference type="ARBA" id="ARBA00006024"/>
    </source>
</evidence>
<dbReference type="SUPFAM" id="SSF81653">
    <property type="entry name" value="Calcium ATPase, transduction domain A"/>
    <property type="match status" value="1"/>
</dbReference>
<dbReference type="InterPro" id="IPR001757">
    <property type="entry name" value="P_typ_ATPase"/>
</dbReference>
<dbReference type="InterPro" id="IPR018303">
    <property type="entry name" value="ATPase_P-typ_P_site"/>
</dbReference>
<dbReference type="InterPro" id="IPR017969">
    <property type="entry name" value="Heavy-metal-associated_CS"/>
</dbReference>
<dbReference type="SUPFAM" id="SSF55008">
    <property type="entry name" value="HMA, heavy metal-associated domain"/>
    <property type="match status" value="1"/>
</dbReference>
<keyword evidence="5 10" id="KW-0547">Nucleotide-binding</keyword>
<keyword evidence="9 10" id="KW-0472">Membrane</keyword>
<keyword evidence="6 10" id="KW-0067">ATP-binding</keyword>
<dbReference type="Gene3D" id="3.40.1110.10">
    <property type="entry name" value="Calcium-transporting ATPase, cytoplasmic domain N"/>
    <property type="match status" value="1"/>
</dbReference>
<feature type="transmembrane region" description="Helical" evidence="10">
    <location>
        <begin position="135"/>
        <end position="156"/>
    </location>
</feature>
<proteinExistence type="inferred from homology"/>
<evidence type="ECO:0000256" key="5">
    <source>
        <dbReference type="ARBA" id="ARBA00022741"/>
    </source>
</evidence>
<dbReference type="PROSITE" id="PS01047">
    <property type="entry name" value="HMA_1"/>
    <property type="match status" value="1"/>
</dbReference>
<dbReference type="Pfam" id="PF00702">
    <property type="entry name" value="Hydrolase"/>
    <property type="match status" value="1"/>
</dbReference>
<dbReference type="PRINTS" id="PR00119">
    <property type="entry name" value="CATATPASE"/>
</dbReference>
<dbReference type="InterPro" id="IPR006121">
    <property type="entry name" value="HMA_dom"/>
</dbReference>
<name>A0ABT3KZI1_9CYAN</name>
<dbReference type="PANTHER" id="PTHR43520:SF8">
    <property type="entry name" value="P-TYPE CU(+) TRANSPORTER"/>
    <property type="match status" value="1"/>
</dbReference>
<feature type="domain" description="HMA" evidence="11">
    <location>
        <begin position="21"/>
        <end position="87"/>
    </location>
</feature>
<evidence type="ECO:0000256" key="10">
    <source>
        <dbReference type="RuleBase" id="RU362081"/>
    </source>
</evidence>
<dbReference type="InterPro" id="IPR059000">
    <property type="entry name" value="ATPase_P-type_domA"/>
</dbReference>
<dbReference type="NCBIfam" id="TIGR01525">
    <property type="entry name" value="ATPase-IB_hvy"/>
    <property type="match status" value="1"/>
</dbReference>
<dbReference type="SUPFAM" id="SSF56784">
    <property type="entry name" value="HAD-like"/>
    <property type="match status" value="1"/>
</dbReference>
<comment type="caution">
    <text evidence="12">The sequence shown here is derived from an EMBL/GenBank/DDBJ whole genome shotgun (WGS) entry which is preliminary data.</text>
</comment>
<keyword evidence="13" id="KW-1185">Reference proteome</keyword>
<dbReference type="CDD" id="cd02094">
    <property type="entry name" value="P-type_ATPase_Cu-like"/>
    <property type="match status" value="1"/>
</dbReference>
<keyword evidence="8 10" id="KW-1133">Transmembrane helix</keyword>
<keyword evidence="4 10" id="KW-0479">Metal-binding</keyword>
<sequence length="797" mass="84700">MQLVSKPFLGQATPTETRPLTTATLDVAGMKCAGCVNAVERQLTQQGGVVSAQVNLITQVAVIQYDPQTVQPESLAQTLTARGFPSQLRAGEAQTLPNWSERRQEEQRQQVQRLITAALLLFFSALGHLDHWGGPRLPVISDIGFHWALATLALFIPGREIILDGARGLWYRMPNMNTLVGLGTLSAYTASCVALAFPQLNWECFFDEPVMLLGFIFLGRTLEGNARGRAAAALEQLMALQPRVARLVADGQSPEEGGIEIPVELVRVGEWVQVLPGEKIPVDGEIVLGQTTLDESMLTGEGTPVFKTVGAKVAAGTLNLSGAIALRVTQIGSDTALAKIIASVEAAQTRKAPVQKLVDTVAGYFAYGVMALAALTFLFWSQWGTQLWPQVLTSVTHSMPGMDGMTMTSPVLLSLKLAIAVLVVACPCALGLATPTAILVGTSLGAERGILIKGGDVLEQMHLLKTVVFDKTGTLTVGQPKVTDCCPWGLYQPSELLQLAASVEKGSNHPLATALVAEAQKQELPLLAGEHFHTEAGLGVVAQVIWQGSPQRVLLGNQAWLEQHQIRIPQEVEAQGEHLAQGGKTVIYLAVGSEYGGLIAVADQLRPDAAQTVQGLQEMGLEVVLLTGDRPTAARAIAQKLDIEQIYAQVSPSAKAGIVQTLQNSPTTAPVAMVGDGINDAPALAQADVSIALQSGTEIAMETASIILMASQGVAIPLHPVLEAIQLSQATFKKIRQNLFWALSYNSLAIPIAAGVLLPSQGIALSPPLAGGFMALSSVLVVTNSLLLRRHRWTPSR</sequence>
<dbReference type="Proteomes" id="UP001526426">
    <property type="component" value="Unassembled WGS sequence"/>
</dbReference>
<dbReference type="SUPFAM" id="SSF81665">
    <property type="entry name" value="Calcium ATPase, transmembrane domain M"/>
    <property type="match status" value="1"/>
</dbReference>
<dbReference type="Gene3D" id="2.70.150.10">
    <property type="entry name" value="Calcium-transporting ATPase, cytoplasmic transduction domain A"/>
    <property type="match status" value="1"/>
</dbReference>
<evidence type="ECO:0000259" key="11">
    <source>
        <dbReference type="PROSITE" id="PS50846"/>
    </source>
</evidence>
<evidence type="ECO:0000313" key="12">
    <source>
        <dbReference type="EMBL" id="MCW6034670.1"/>
    </source>
</evidence>
<dbReference type="EMBL" id="JAIHOM010000001">
    <property type="protein sequence ID" value="MCW6034670.1"/>
    <property type="molecule type" value="Genomic_DNA"/>
</dbReference>
<dbReference type="PANTHER" id="PTHR43520">
    <property type="entry name" value="ATP7, ISOFORM B"/>
    <property type="match status" value="1"/>
</dbReference>
<dbReference type="Gene3D" id="3.30.70.100">
    <property type="match status" value="1"/>
</dbReference>
<feature type="transmembrane region" description="Helical" evidence="10">
    <location>
        <begin position="770"/>
        <end position="788"/>
    </location>
</feature>
<evidence type="ECO:0000256" key="9">
    <source>
        <dbReference type="ARBA" id="ARBA00023136"/>
    </source>
</evidence>
<dbReference type="SFLD" id="SFLDG00002">
    <property type="entry name" value="C1.7:_P-type_atpase_like"/>
    <property type="match status" value="1"/>
</dbReference>
<dbReference type="InterPro" id="IPR044492">
    <property type="entry name" value="P_typ_ATPase_HD_dom"/>
</dbReference>
<comment type="similarity">
    <text evidence="2 10">Belongs to the cation transport ATPase (P-type) (TC 3.A.3) family. Type IB subfamily.</text>
</comment>
<keyword evidence="3 10" id="KW-0812">Transmembrane</keyword>
<dbReference type="InterPro" id="IPR036163">
    <property type="entry name" value="HMA_dom_sf"/>
</dbReference>
<dbReference type="PROSITE" id="PS00154">
    <property type="entry name" value="ATPASE_E1_E2"/>
    <property type="match status" value="1"/>
</dbReference>
<evidence type="ECO:0000256" key="8">
    <source>
        <dbReference type="ARBA" id="ARBA00022989"/>
    </source>
</evidence>
<feature type="transmembrane region" description="Helical" evidence="10">
    <location>
        <begin position="361"/>
        <end position="380"/>
    </location>
</feature>
<evidence type="ECO:0000256" key="7">
    <source>
        <dbReference type="ARBA" id="ARBA00022967"/>
    </source>
</evidence>
<feature type="transmembrane region" description="Helical" evidence="10">
    <location>
        <begin position="111"/>
        <end position="129"/>
    </location>
</feature>
<dbReference type="InterPro" id="IPR023298">
    <property type="entry name" value="ATPase_P-typ_TM_dom_sf"/>
</dbReference>
<comment type="subcellular location">
    <subcellularLocation>
        <location evidence="10">Cell membrane</location>
    </subcellularLocation>
    <subcellularLocation>
        <location evidence="1">Endomembrane system</location>
        <topology evidence="1">Multi-pass membrane protein</topology>
    </subcellularLocation>
</comment>
<feature type="transmembrane region" description="Helical" evidence="10">
    <location>
        <begin position="417"/>
        <end position="440"/>
    </location>
</feature>